<comment type="subcellular location">
    <subcellularLocation>
        <location evidence="1">Cytoplasmic vesicle</location>
    </subcellularLocation>
    <subcellularLocation>
        <location evidence="2">Golgi apparatus</location>
    </subcellularLocation>
</comment>
<keyword evidence="7" id="KW-1185">Reference proteome</keyword>
<keyword evidence="4" id="KW-0968">Cytoplasmic vesicle</keyword>
<comment type="caution">
    <text evidence="6">The sequence shown here is derived from an EMBL/GenBank/DDBJ whole genome shotgun (WGS) entry which is preliminary data.</text>
</comment>
<dbReference type="InterPro" id="IPR035802">
    <property type="entry name" value="ENTH/VHS_tepsin"/>
</dbReference>
<organism evidence="6 7">
    <name type="scientific">Linnemannia hyalina</name>
    <dbReference type="NCBI Taxonomy" id="64524"/>
    <lineage>
        <taxon>Eukaryota</taxon>
        <taxon>Fungi</taxon>
        <taxon>Fungi incertae sedis</taxon>
        <taxon>Mucoromycota</taxon>
        <taxon>Mortierellomycotina</taxon>
        <taxon>Mortierellomycetes</taxon>
        <taxon>Mortierellales</taxon>
        <taxon>Mortierellaceae</taxon>
        <taxon>Linnemannia</taxon>
    </lineage>
</organism>
<dbReference type="CDD" id="cd03572">
    <property type="entry name" value="ENTH_like_Tepsin"/>
    <property type="match status" value="1"/>
</dbReference>
<keyword evidence="3" id="KW-0333">Golgi apparatus</keyword>
<dbReference type="PANTHER" id="PTHR21514">
    <property type="entry name" value="AP-4 COMPLEX ACCESSORY SUBUNIT TEPSIN"/>
    <property type="match status" value="1"/>
</dbReference>
<dbReference type="EMBL" id="JAHRHY010000012">
    <property type="protein sequence ID" value="KAG9065389.1"/>
    <property type="molecule type" value="Genomic_DNA"/>
</dbReference>
<evidence type="ECO:0000256" key="3">
    <source>
        <dbReference type="ARBA" id="ARBA00023034"/>
    </source>
</evidence>
<protein>
    <submittedName>
        <fullName evidence="6">AP-4 complex accessory subunit Tepsin</fullName>
    </submittedName>
</protein>
<dbReference type="Gene3D" id="1.25.40.90">
    <property type="match status" value="2"/>
</dbReference>
<dbReference type="Proteomes" id="UP000707451">
    <property type="component" value="Unassembled WGS sequence"/>
</dbReference>
<dbReference type="OrthoDB" id="118154at2759"/>
<dbReference type="GO" id="GO:0031410">
    <property type="term" value="C:cytoplasmic vesicle"/>
    <property type="evidence" value="ECO:0007669"/>
    <property type="project" value="UniProtKB-SubCell"/>
</dbReference>
<sequence>MNQLAESTRATINSLKAHALLSKALANDPKPTPGYLFPELARLTQSSGTCTAVLSQLLKAITPTGYSASSSTSTTTSTFIGQSNSAVPGTGTGLSQGQSSTSSTYASSPHVILKALKILRQLAQSGSVEFRIQLARGGKGPLSEVVGYRGAWDEIHGDRLNEDIRTIAEDLIEYMHSNPVQDHEILEAQQKWTDRESAVLRNNTQGLPGYGNSVAIHKLQMMLDYEDSDSDGNTRRSSSVLQETTSTSKTKPRKKTEKKREDAASPPLPGFGNPEFEQLNPQSEPTLMSKLFDRIQDLTAPPPPIAMQAAYRQQEQRRQKLFVGEYSMHHPGQHSGNPRNTKDSGGIVMMGTNPFKRTHRVQGLAGGRWADSTPGGAGVGTEQDVYATNRTFSIPRVDHTQFRNTTSAMVYSLAQHIQTNYVRTQLQQETLLAVRDDNDHRLAVWGVAGEVCAVVVEGIRQESLISAEQPQLFNNENESTDYASVLQPPAVPTMTGILRDMVDWIEQETWERRLRYLFVLDALLAHWTTRPEVISCTALPILVQTLTGARCQNASQVSISAISRHLTEYIEQELRHLNSPTSRLKDSPTPAITLPDVMLLDIGA</sequence>
<name>A0A9P7XQR6_9FUNG</name>
<evidence type="ECO:0000256" key="2">
    <source>
        <dbReference type="ARBA" id="ARBA00004555"/>
    </source>
</evidence>
<feature type="region of interest" description="Disordered" evidence="5">
    <location>
        <begin position="226"/>
        <end position="281"/>
    </location>
</feature>
<evidence type="ECO:0000256" key="4">
    <source>
        <dbReference type="ARBA" id="ARBA00023329"/>
    </source>
</evidence>
<dbReference type="AlphaFoldDB" id="A0A9P7XQR6"/>
<dbReference type="GO" id="GO:0032588">
    <property type="term" value="C:trans-Golgi network membrane"/>
    <property type="evidence" value="ECO:0007669"/>
    <property type="project" value="TreeGrafter"/>
</dbReference>
<evidence type="ECO:0000313" key="7">
    <source>
        <dbReference type="Proteomes" id="UP000707451"/>
    </source>
</evidence>
<reference evidence="6" key="1">
    <citation type="submission" date="2021-06" db="EMBL/GenBank/DDBJ databases">
        <title>Genome Sequence of Mortierella hyaline Strain SCG-10, a Cold-Adapted, Nitrate-Reducing Fungus Isolated from Soil in Minnesota, USA.</title>
        <authorList>
            <person name="Aldossari N."/>
        </authorList>
    </citation>
    <scope>NUCLEOTIDE SEQUENCE</scope>
    <source>
        <strain evidence="6">SCG-10</strain>
    </source>
</reference>
<dbReference type="InterPro" id="IPR039273">
    <property type="entry name" value="TEPSIN"/>
</dbReference>
<dbReference type="InterPro" id="IPR008942">
    <property type="entry name" value="ENTH_VHS"/>
</dbReference>
<accession>A0A9P7XQR6</accession>
<evidence type="ECO:0000313" key="6">
    <source>
        <dbReference type="EMBL" id="KAG9065389.1"/>
    </source>
</evidence>
<dbReference type="PANTHER" id="PTHR21514:SF0">
    <property type="entry name" value="AP-4 COMPLEX ACCESSORY SUBUNIT TEPSIN"/>
    <property type="match status" value="1"/>
</dbReference>
<gene>
    <name evidence="6" type="primary">ENTHD2</name>
    <name evidence="6" type="ORF">KI688_002714</name>
</gene>
<evidence type="ECO:0000256" key="5">
    <source>
        <dbReference type="SAM" id="MobiDB-lite"/>
    </source>
</evidence>
<evidence type="ECO:0000256" key="1">
    <source>
        <dbReference type="ARBA" id="ARBA00004541"/>
    </source>
</evidence>
<proteinExistence type="predicted"/>